<proteinExistence type="predicted"/>
<accession>B8HYZ6</accession>
<dbReference type="KEGG" id="cyn:Cyan7425_5385"/>
<geneLocation type="plasmid" evidence="1">
    <name>pP742501</name>
</geneLocation>
<sequence length="52" mass="6054">MDNEVYDLHLPNCWNAVQSALYQLQQGNPDRAKVFLEAAQRSLIKVRERAPR</sequence>
<dbReference type="HOGENOM" id="CLU_3117001_0_0_3"/>
<protein>
    <submittedName>
        <fullName evidence="1">Uncharacterized protein</fullName>
    </submittedName>
</protein>
<evidence type="ECO:0000313" key="1">
    <source>
        <dbReference type="EMBL" id="ACL47644.1"/>
    </source>
</evidence>
<organism evidence="1">
    <name type="scientific">Cyanothece sp. (strain PCC 7425 / ATCC 29141)</name>
    <dbReference type="NCBI Taxonomy" id="395961"/>
    <lineage>
        <taxon>Bacteria</taxon>
        <taxon>Bacillati</taxon>
        <taxon>Cyanobacteriota</taxon>
        <taxon>Cyanophyceae</taxon>
        <taxon>Gomontiellales</taxon>
        <taxon>Cyanothecaceae</taxon>
        <taxon>Cyanothece</taxon>
    </lineage>
</organism>
<dbReference type="AlphaFoldDB" id="B8HYZ6"/>
<dbReference type="EMBL" id="CP001345">
    <property type="protein sequence ID" value="ACL47644.1"/>
    <property type="molecule type" value="Genomic_DNA"/>
</dbReference>
<keyword evidence="1" id="KW-0614">Plasmid</keyword>
<reference evidence="1" key="1">
    <citation type="submission" date="2009-01" db="EMBL/GenBank/DDBJ databases">
        <title>Complete sequence of plasmid1 Cyanothece sp. PCC 7425.</title>
        <authorList>
            <consortium name="US DOE Joint Genome Institute"/>
            <person name="Lucas S."/>
            <person name="Copeland A."/>
            <person name="Lapidus A."/>
            <person name="Glavina del Rio T."/>
            <person name="Dalin E."/>
            <person name="Tice H."/>
            <person name="Bruce D."/>
            <person name="Goodwin L."/>
            <person name="Pitluck S."/>
            <person name="Sims D."/>
            <person name="Meineke L."/>
            <person name="Brettin T."/>
            <person name="Detter J.C."/>
            <person name="Han C."/>
            <person name="Larimer F."/>
            <person name="Land M."/>
            <person name="Hauser L."/>
            <person name="Kyrpides N."/>
            <person name="Ovchinnikova G."/>
            <person name="Liberton M."/>
            <person name="Stoeckel J."/>
            <person name="Banerjee A."/>
            <person name="Singh A."/>
            <person name="Page L."/>
            <person name="Sato H."/>
            <person name="Zhao L."/>
            <person name="Sherman L."/>
            <person name="Pakrasi H."/>
            <person name="Richardson P."/>
        </authorList>
    </citation>
    <scope>NUCLEOTIDE SEQUENCE</scope>
    <source>
        <strain evidence="1">PCC 7425</strain>
        <plasmid evidence="1">pP742501</plasmid>
    </source>
</reference>
<gene>
    <name evidence="1" type="ordered locus">Cyan7425_5385</name>
</gene>
<name>B8HYZ6_CYAP4</name>